<dbReference type="PANTHER" id="PTHR24276:SF94">
    <property type="entry name" value="AT20289P-RELATED"/>
    <property type="match status" value="1"/>
</dbReference>
<dbReference type="GO" id="GO:0004252">
    <property type="term" value="F:serine-type endopeptidase activity"/>
    <property type="evidence" value="ECO:0007669"/>
    <property type="project" value="InterPro"/>
</dbReference>
<dbReference type="PANTHER" id="PTHR24276">
    <property type="entry name" value="POLYSERASE-RELATED"/>
    <property type="match status" value="1"/>
</dbReference>
<dbReference type="CDD" id="cd00190">
    <property type="entry name" value="Tryp_SPc"/>
    <property type="match status" value="1"/>
</dbReference>
<dbReference type="InterPro" id="IPR018114">
    <property type="entry name" value="TRYPSIN_HIS"/>
</dbReference>
<evidence type="ECO:0000256" key="2">
    <source>
        <dbReference type="SAM" id="SignalP"/>
    </source>
</evidence>
<dbReference type="GeneID" id="129926242"/>
<dbReference type="Proteomes" id="UP001165740">
    <property type="component" value="Chromosome 5"/>
</dbReference>
<dbReference type="SUPFAM" id="SSF50494">
    <property type="entry name" value="Trypsin-like serine proteases"/>
    <property type="match status" value="1"/>
</dbReference>
<gene>
    <name evidence="5" type="primary">LOC129926242</name>
</gene>
<evidence type="ECO:0000313" key="5">
    <source>
        <dbReference type="RefSeq" id="XP_055884852.1"/>
    </source>
</evidence>
<evidence type="ECO:0000256" key="1">
    <source>
        <dbReference type="ARBA" id="ARBA00023157"/>
    </source>
</evidence>
<protein>
    <submittedName>
        <fullName evidence="5">Chymotrypsin B-like</fullName>
    </submittedName>
</protein>
<dbReference type="GO" id="GO:0006508">
    <property type="term" value="P:proteolysis"/>
    <property type="evidence" value="ECO:0007669"/>
    <property type="project" value="InterPro"/>
</dbReference>
<dbReference type="RefSeq" id="XP_055884852.1">
    <property type="nucleotide sequence ID" value="XM_056028877.1"/>
</dbReference>
<dbReference type="PROSITE" id="PS00134">
    <property type="entry name" value="TRYPSIN_HIS"/>
    <property type="match status" value="1"/>
</dbReference>
<dbReference type="InterPro" id="IPR001254">
    <property type="entry name" value="Trypsin_dom"/>
</dbReference>
<name>A0A9W3AC34_BIOGL</name>
<dbReference type="AlphaFoldDB" id="A0A9W3AC34"/>
<dbReference type="PROSITE" id="PS50240">
    <property type="entry name" value="TRYPSIN_DOM"/>
    <property type="match status" value="1"/>
</dbReference>
<dbReference type="Gene3D" id="2.40.10.10">
    <property type="entry name" value="Trypsin-like serine proteases"/>
    <property type="match status" value="1"/>
</dbReference>
<sequence>MYLLLLNSLLILLFSFNESNGRALDSSKLQKRIFNGEDAELFEIPYVLAILFRKEDGWYSFCTGVLVTQNKVLTAAHCVKHYATSDVRVFIGVVHIFGPPSGYEQIISVSNIVVHDGDMGSHPGLPLRDLAVLTLSTPAILNRNVQVVKLSANSASYFNTKCTITGWGITKESTDGTPNTLQKAETTILSRMECETYWPKFKKKFNEGTFVCVFDKYVCVMATVAALCCVDQIEMC</sequence>
<feature type="domain" description="Peptidase S1" evidence="3">
    <location>
        <begin position="33"/>
        <end position="236"/>
    </location>
</feature>
<dbReference type="InterPro" id="IPR009003">
    <property type="entry name" value="Peptidase_S1_PA"/>
</dbReference>
<reference evidence="5" key="1">
    <citation type="submission" date="2025-08" db="UniProtKB">
        <authorList>
            <consortium name="RefSeq"/>
        </authorList>
    </citation>
    <scope>IDENTIFICATION</scope>
</reference>
<dbReference type="OrthoDB" id="6149870at2759"/>
<evidence type="ECO:0000313" key="4">
    <source>
        <dbReference type="Proteomes" id="UP001165740"/>
    </source>
</evidence>
<evidence type="ECO:0000259" key="3">
    <source>
        <dbReference type="PROSITE" id="PS50240"/>
    </source>
</evidence>
<keyword evidence="1" id="KW-1015">Disulfide bond</keyword>
<dbReference type="Pfam" id="PF00089">
    <property type="entry name" value="Trypsin"/>
    <property type="match status" value="1"/>
</dbReference>
<proteinExistence type="predicted"/>
<keyword evidence="4" id="KW-1185">Reference proteome</keyword>
<dbReference type="OMA" id="RMECETY"/>
<dbReference type="InterPro" id="IPR043504">
    <property type="entry name" value="Peptidase_S1_PA_chymotrypsin"/>
</dbReference>
<dbReference type="InterPro" id="IPR050430">
    <property type="entry name" value="Peptidase_S1"/>
</dbReference>
<dbReference type="SMART" id="SM00020">
    <property type="entry name" value="Tryp_SPc"/>
    <property type="match status" value="1"/>
</dbReference>
<keyword evidence="2" id="KW-0732">Signal</keyword>
<accession>A0A9W3AC34</accession>
<organism evidence="4 5">
    <name type="scientific">Biomphalaria glabrata</name>
    <name type="common">Bloodfluke planorb</name>
    <name type="synonym">Freshwater snail</name>
    <dbReference type="NCBI Taxonomy" id="6526"/>
    <lineage>
        <taxon>Eukaryota</taxon>
        <taxon>Metazoa</taxon>
        <taxon>Spiralia</taxon>
        <taxon>Lophotrochozoa</taxon>
        <taxon>Mollusca</taxon>
        <taxon>Gastropoda</taxon>
        <taxon>Heterobranchia</taxon>
        <taxon>Euthyneura</taxon>
        <taxon>Panpulmonata</taxon>
        <taxon>Hygrophila</taxon>
        <taxon>Lymnaeoidea</taxon>
        <taxon>Planorbidae</taxon>
        <taxon>Biomphalaria</taxon>
    </lineage>
</organism>
<feature type="signal peptide" evidence="2">
    <location>
        <begin position="1"/>
        <end position="21"/>
    </location>
</feature>
<feature type="chain" id="PRO_5040816518" evidence="2">
    <location>
        <begin position="22"/>
        <end position="236"/>
    </location>
</feature>